<dbReference type="EnsemblPlants" id="Kaladp0080s0153.1.v1.1">
    <property type="protein sequence ID" value="Kaladp0080s0153.1.v1.1"/>
    <property type="gene ID" value="Kaladp0080s0153.v1.1"/>
</dbReference>
<dbReference type="Gramene" id="Kaladp0080s0153.1.v1.1">
    <property type="protein sequence ID" value="Kaladp0080s0153.1.v1.1"/>
    <property type="gene ID" value="Kaladp0080s0153.v1.1"/>
</dbReference>
<dbReference type="AlphaFoldDB" id="A0A7N0UQF0"/>
<keyword evidence="3" id="KW-1185">Reference proteome</keyword>
<dbReference type="Pfam" id="PF10712">
    <property type="entry name" value="NAD-GH"/>
    <property type="match status" value="1"/>
</dbReference>
<dbReference type="Proteomes" id="UP000594263">
    <property type="component" value="Unplaced"/>
</dbReference>
<sequence length="704" mass="78234">MLSNTRTPVSSPQTLTEKDGDAARAASTEDRQPCQYQKLYRYRFCFRRRASDSKQGNLHYGTRIRRPGRSAVPAAGLATIHRHIAGNSTAALIHLGNDGVAYPLQLLQLVLQLIHLRQLVLVQPLDRFIHRLLDPLLVCRVELPANLLILDSVSHVVSVVLQPVLGLHLLLHLLILRLVLLRLLHHLLDLLLAQPPLVVRDSDLVLHPSRLVLSGHVEDAVGVDVEAHIDLGHASRGRRDAVIVLSSRSLPFIHLDQHARLVVRISREDLLFFGRDRRIPRDQHRHHPASRLEPEAQRGDIDQDRGLDRCTVGHRLVGVDALAKLLPVEEILQELLDFRDPGRSPDKDHLVHAAFVDLGITETFLHGLHAPPEQVHVQLLEPGSSDGRVKVDSLVERVDFDGGLSGGGECALGSLASGSEAAQRPGVPADVLLVLSFELRHEVVHQPVVEILAAQMGVSGRGLHFENPLLDRQQRDVERASAEVEDEHVLLAFTRRFLVQPVRDRGSGRLVDDPHDVQPGDDSGVLRRLPLRVVEVGRDSDHRVFDRLAEVGFSDLPHLRQHHRAYLLGGEHLLLALVLHHDHRLVARPGNNLERPVLHVALHRGVGELPPDQPLRVEHGVVRVHGDLVLRRVADQTLRVGEGHVGGRGAVALVVGDDLHPVVLPHAHAAVRRAEIDPDSLSFSFRHFSRLRKITKASNFFLSL</sequence>
<dbReference type="OMA" id="GITVGCQ"/>
<evidence type="ECO:0000313" key="2">
    <source>
        <dbReference type="EnsemblPlants" id="Kaladp0080s0153.1.v1.1"/>
    </source>
</evidence>
<organism evidence="2 3">
    <name type="scientific">Kalanchoe fedtschenkoi</name>
    <name type="common">Lavender scallops</name>
    <name type="synonym">South American air plant</name>
    <dbReference type="NCBI Taxonomy" id="63787"/>
    <lineage>
        <taxon>Eukaryota</taxon>
        <taxon>Viridiplantae</taxon>
        <taxon>Streptophyta</taxon>
        <taxon>Embryophyta</taxon>
        <taxon>Tracheophyta</taxon>
        <taxon>Spermatophyta</taxon>
        <taxon>Magnoliopsida</taxon>
        <taxon>eudicotyledons</taxon>
        <taxon>Gunneridae</taxon>
        <taxon>Pentapetalae</taxon>
        <taxon>Saxifragales</taxon>
        <taxon>Crassulaceae</taxon>
        <taxon>Kalanchoe</taxon>
    </lineage>
</organism>
<name>A0A7N0UQF0_KALFE</name>
<proteinExistence type="predicted"/>
<reference evidence="2" key="1">
    <citation type="submission" date="2021-01" db="UniProtKB">
        <authorList>
            <consortium name="EnsemblPlants"/>
        </authorList>
    </citation>
    <scope>IDENTIFICATION</scope>
</reference>
<feature type="compositionally biased region" description="Basic and acidic residues" evidence="1">
    <location>
        <begin position="16"/>
        <end position="29"/>
    </location>
</feature>
<feature type="compositionally biased region" description="Polar residues" evidence="1">
    <location>
        <begin position="1"/>
        <end position="15"/>
    </location>
</feature>
<evidence type="ECO:0000256" key="1">
    <source>
        <dbReference type="SAM" id="MobiDB-lite"/>
    </source>
</evidence>
<accession>A0A7N0UQF0</accession>
<feature type="region of interest" description="Disordered" evidence="1">
    <location>
        <begin position="1"/>
        <end position="29"/>
    </location>
</feature>
<protein>
    <submittedName>
        <fullName evidence="2">Uncharacterized protein</fullName>
    </submittedName>
</protein>
<evidence type="ECO:0000313" key="3">
    <source>
        <dbReference type="Proteomes" id="UP000594263"/>
    </source>
</evidence>
<dbReference type="InterPro" id="IPR019651">
    <property type="entry name" value="Glutamate_DH_NAD-spec"/>
</dbReference>